<reference evidence="3" key="1">
    <citation type="submission" date="2020-10" db="EMBL/GenBank/DDBJ databases">
        <authorList>
            <person name="Gilroy R."/>
        </authorList>
    </citation>
    <scope>NUCLEOTIDE SEQUENCE</scope>
    <source>
        <strain evidence="3">B1-15692</strain>
    </source>
</reference>
<dbReference type="SMART" id="SM00240">
    <property type="entry name" value="FHA"/>
    <property type="match status" value="1"/>
</dbReference>
<feature type="region of interest" description="Disordered" evidence="1">
    <location>
        <begin position="173"/>
        <end position="233"/>
    </location>
</feature>
<dbReference type="InterPro" id="IPR008984">
    <property type="entry name" value="SMAD_FHA_dom_sf"/>
</dbReference>
<proteinExistence type="predicted"/>
<gene>
    <name evidence="3" type="ORF">IAB99_05320</name>
</gene>
<dbReference type="CDD" id="cd00060">
    <property type="entry name" value="FHA"/>
    <property type="match status" value="1"/>
</dbReference>
<dbReference type="PROSITE" id="PS50006">
    <property type="entry name" value="FHA_DOMAIN"/>
    <property type="match status" value="1"/>
</dbReference>
<dbReference type="Gene3D" id="2.60.200.20">
    <property type="match status" value="1"/>
</dbReference>
<protein>
    <submittedName>
        <fullName evidence="3">FHA domain-containing protein</fullName>
    </submittedName>
</protein>
<comment type="caution">
    <text evidence="3">The sequence shown here is derived from an EMBL/GenBank/DDBJ whole genome shotgun (WGS) entry which is preliminary data.</text>
</comment>
<dbReference type="Proteomes" id="UP000823660">
    <property type="component" value="Unassembled WGS sequence"/>
</dbReference>
<evidence type="ECO:0000313" key="4">
    <source>
        <dbReference type="Proteomes" id="UP000823660"/>
    </source>
</evidence>
<dbReference type="Pfam" id="PF00498">
    <property type="entry name" value="FHA"/>
    <property type="match status" value="1"/>
</dbReference>
<dbReference type="InterPro" id="IPR000253">
    <property type="entry name" value="FHA_dom"/>
</dbReference>
<accession>A0A9D9I726</accession>
<feature type="compositionally biased region" description="Polar residues" evidence="1">
    <location>
        <begin position="180"/>
        <end position="203"/>
    </location>
</feature>
<feature type="domain" description="FHA" evidence="2">
    <location>
        <begin position="74"/>
        <end position="129"/>
    </location>
</feature>
<name>A0A9D9I726_9BACT</name>
<evidence type="ECO:0000256" key="1">
    <source>
        <dbReference type="SAM" id="MobiDB-lite"/>
    </source>
</evidence>
<dbReference type="SUPFAM" id="SSF49879">
    <property type="entry name" value="SMAD/FHA domain"/>
    <property type="match status" value="1"/>
</dbReference>
<dbReference type="EMBL" id="JADIMH010000030">
    <property type="protein sequence ID" value="MBO8467167.1"/>
    <property type="molecule type" value="Genomic_DNA"/>
</dbReference>
<dbReference type="AlphaFoldDB" id="A0A9D9I726"/>
<evidence type="ECO:0000313" key="3">
    <source>
        <dbReference type="EMBL" id="MBO8467167.1"/>
    </source>
</evidence>
<reference evidence="3" key="2">
    <citation type="journal article" date="2021" name="PeerJ">
        <title>Extensive microbial diversity within the chicken gut microbiome revealed by metagenomics and culture.</title>
        <authorList>
            <person name="Gilroy R."/>
            <person name="Ravi A."/>
            <person name="Getino M."/>
            <person name="Pursley I."/>
            <person name="Horton D.L."/>
            <person name="Alikhan N.F."/>
            <person name="Baker D."/>
            <person name="Gharbi K."/>
            <person name="Hall N."/>
            <person name="Watson M."/>
            <person name="Adriaenssens E.M."/>
            <person name="Foster-Nyarko E."/>
            <person name="Jarju S."/>
            <person name="Secka A."/>
            <person name="Antonio M."/>
            <person name="Oren A."/>
            <person name="Chaudhuri R.R."/>
            <person name="La Ragione R."/>
            <person name="Hildebrand F."/>
            <person name="Pallen M.J."/>
        </authorList>
    </citation>
    <scope>NUCLEOTIDE SEQUENCE</scope>
    <source>
        <strain evidence="3">B1-15692</strain>
    </source>
</reference>
<sequence length="233" mass="25227">MSSNKTIIPGMEDIGNERIDFGQTNSRMHDGTYIPQPFGLPASGNSGHKPVIGFLYSISKTSAGEYWPVKMGANTIGRSSECDVSLAEATVSEQHAILVVRQMKNPDRIIASICDSRSTCGTMINGESLGFDQKECYNGDIITIGEHYDLYFILIDAKQIGLNVCREFMPSRSGAESRFPESQSSRDPYSAPGYTNHNTRGFDQQSGSSQGGTVGMDEGTDKPGTKPGGTIFM</sequence>
<evidence type="ECO:0000259" key="2">
    <source>
        <dbReference type="PROSITE" id="PS50006"/>
    </source>
</evidence>
<organism evidence="3 4">
    <name type="scientific">Candidatus Cryptobacteroides faecipullorum</name>
    <dbReference type="NCBI Taxonomy" id="2840764"/>
    <lineage>
        <taxon>Bacteria</taxon>
        <taxon>Pseudomonadati</taxon>
        <taxon>Bacteroidota</taxon>
        <taxon>Bacteroidia</taxon>
        <taxon>Bacteroidales</taxon>
        <taxon>Candidatus Cryptobacteroides</taxon>
    </lineage>
</organism>